<dbReference type="Gene3D" id="3.60.10.10">
    <property type="entry name" value="Endonuclease/exonuclease/phosphatase"/>
    <property type="match status" value="1"/>
</dbReference>
<feature type="compositionally biased region" description="Polar residues" evidence="1">
    <location>
        <begin position="8"/>
        <end position="21"/>
    </location>
</feature>
<dbReference type="SUPFAM" id="SSF56219">
    <property type="entry name" value="DNase I-like"/>
    <property type="match status" value="1"/>
</dbReference>
<name>A0A9J6FMP7_HAELO</name>
<dbReference type="InterPro" id="IPR036691">
    <property type="entry name" value="Endo/exonu/phosph_ase_sf"/>
</dbReference>
<reference evidence="2 3" key="1">
    <citation type="journal article" date="2020" name="Cell">
        <title>Large-Scale Comparative Analyses of Tick Genomes Elucidate Their Genetic Diversity and Vector Capacities.</title>
        <authorList>
            <consortium name="Tick Genome and Microbiome Consortium (TIGMIC)"/>
            <person name="Jia N."/>
            <person name="Wang J."/>
            <person name="Shi W."/>
            <person name="Du L."/>
            <person name="Sun Y."/>
            <person name="Zhan W."/>
            <person name="Jiang J.F."/>
            <person name="Wang Q."/>
            <person name="Zhang B."/>
            <person name="Ji P."/>
            <person name="Bell-Sakyi L."/>
            <person name="Cui X.M."/>
            <person name="Yuan T.T."/>
            <person name="Jiang B.G."/>
            <person name="Yang W.F."/>
            <person name="Lam T.T."/>
            <person name="Chang Q.C."/>
            <person name="Ding S.J."/>
            <person name="Wang X.J."/>
            <person name="Zhu J.G."/>
            <person name="Ruan X.D."/>
            <person name="Zhao L."/>
            <person name="Wei J.T."/>
            <person name="Ye R.Z."/>
            <person name="Que T.C."/>
            <person name="Du C.H."/>
            <person name="Zhou Y.H."/>
            <person name="Cheng J.X."/>
            <person name="Dai P.F."/>
            <person name="Guo W.B."/>
            <person name="Han X.H."/>
            <person name="Huang E.J."/>
            <person name="Li L.F."/>
            <person name="Wei W."/>
            <person name="Gao Y.C."/>
            <person name="Liu J.Z."/>
            <person name="Shao H.Z."/>
            <person name="Wang X."/>
            <person name="Wang C.C."/>
            <person name="Yang T.C."/>
            <person name="Huo Q.B."/>
            <person name="Li W."/>
            <person name="Chen H.Y."/>
            <person name="Chen S.E."/>
            <person name="Zhou L.G."/>
            <person name="Ni X.B."/>
            <person name="Tian J.H."/>
            <person name="Sheng Y."/>
            <person name="Liu T."/>
            <person name="Pan Y.S."/>
            <person name="Xia L.Y."/>
            <person name="Li J."/>
            <person name="Zhao F."/>
            <person name="Cao W.C."/>
        </authorList>
    </citation>
    <scope>NUCLEOTIDE SEQUENCE [LARGE SCALE GENOMIC DNA]</scope>
    <source>
        <strain evidence="2">HaeL-2018</strain>
    </source>
</reference>
<keyword evidence="3" id="KW-1185">Reference proteome</keyword>
<organism evidence="2 3">
    <name type="scientific">Haemaphysalis longicornis</name>
    <name type="common">Bush tick</name>
    <dbReference type="NCBI Taxonomy" id="44386"/>
    <lineage>
        <taxon>Eukaryota</taxon>
        <taxon>Metazoa</taxon>
        <taxon>Ecdysozoa</taxon>
        <taxon>Arthropoda</taxon>
        <taxon>Chelicerata</taxon>
        <taxon>Arachnida</taxon>
        <taxon>Acari</taxon>
        <taxon>Parasitiformes</taxon>
        <taxon>Ixodida</taxon>
        <taxon>Ixodoidea</taxon>
        <taxon>Ixodidae</taxon>
        <taxon>Haemaphysalinae</taxon>
        <taxon>Haemaphysalis</taxon>
    </lineage>
</organism>
<evidence type="ECO:0000313" key="3">
    <source>
        <dbReference type="Proteomes" id="UP000821853"/>
    </source>
</evidence>
<dbReference type="Proteomes" id="UP000821853">
    <property type="component" value="Chromosome 10"/>
</dbReference>
<dbReference type="EMBL" id="JABSTR010000002">
    <property type="protein sequence ID" value="KAH9364434.1"/>
    <property type="molecule type" value="Genomic_DNA"/>
</dbReference>
<feature type="region of interest" description="Disordered" evidence="1">
    <location>
        <begin position="1"/>
        <end position="29"/>
    </location>
</feature>
<evidence type="ECO:0000313" key="2">
    <source>
        <dbReference type="EMBL" id="KAH9364434.1"/>
    </source>
</evidence>
<sequence length="125" mass="14209">MMTPVMHQINQEPGKTTNQDNHGQDPPSLTVWQWNCRGLQPKRAVQQQHIEHAKKKPDVILLQETLTATPTLPGYRVQEGPAGGRGLCTLVRKGLTFLEHEIKNKIEHVYTEIMSTKNKKRAYSS</sequence>
<evidence type="ECO:0000256" key="1">
    <source>
        <dbReference type="SAM" id="MobiDB-lite"/>
    </source>
</evidence>
<accession>A0A9J6FMP7</accession>
<evidence type="ECO:0008006" key="4">
    <source>
        <dbReference type="Google" id="ProtNLM"/>
    </source>
</evidence>
<gene>
    <name evidence="2" type="ORF">HPB48_018563</name>
</gene>
<dbReference type="VEuPathDB" id="VectorBase:HLOH_062822"/>
<dbReference type="AlphaFoldDB" id="A0A9J6FMP7"/>
<comment type="caution">
    <text evidence="2">The sequence shown here is derived from an EMBL/GenBank/DDBJ whole genome shotgun (WGS) entry which is preliminary data.</text>
</comment>
<proteinExistence type="predicted"/>
<protein>
    <recommendedName>
        <fullName evidence="4">Endonuclease/exonuclease/phosphatase domain-containing protein</fullName>
    </recommendedName>
</protein>